<keyword evidence="9" id="KW-0812">Transmembrane</keyword>
<name>A0ABS5KRN1_9ACTN</name>
<evidence type="ECO:0000259" key="10">
    <source>
        <dbReference type="Pfam" id="PF02518"/>
    </source>
</evidence>
<reference evidence="13 14" key="1">
    <citation type="submission" date="2020-02" db="EMBL/GenBank/DDBJ databases">
        <title>Acidophilic actinobacteria isolated from forest soil.</title>
        <authorList>
            <person name="Golinska P."/>
        </authorList>
    </citation>
    <scope>NUCLEOTIDE SEQUENCE [LARGE SCALE GENOMIC DNA]</scope>
    <source>
        <strain evidence="13 14">NL8</strain>
    </source>
</reference>
<dbReference type="InterPro" id="IPR025828">
    <property type="entry name" value="Put_sensor_dom"/>
</dbReference>
<proteinExistence type="predicted"/>
<dbReference type="Pfam" id="PF13796">
    <property type="entry name" value="Sensor"/>
    <property type="match status" value="1"/>
</dbReference>
<evidence type="ECO:0000313" key="14">
    <source>
        <dbReference type="Proteomes" id="UP000730482"/>
    </source>
</evidence>
<dbReference type="InterPro" id="IPR011712">
    <property type="entry name" value="Sig_transdc_His_kin_sub3_dim/P"/>
</dbReference>
<dbReference type="Pfam" id="PF02518">
    <property type="entry name" value="HATPase_c"/>
    <property type="match status" value="1"/>
</dbReference>
<keyword evidence="8" id="KW-0902">Two-component regulatory system</keyword>
<dbReference type="PANTHER" id="PTHR24421:SF10">
    <property type="entry name" value="NITRATE_NITRITE SENSOR PROTEIN NARQ"/>
    <property type="match status" value="1"/>
</dbReference>
<keyword evidence="9" id="KW-1133">Transmembrane helix</keyword>
<dbReference type="CDD" id="cd16917">
    <property type="entry name" value="HATPase_UhpB-NarQ-NarX-like"/>
    <property type="match status" value="1"/>
</dbReference>
<keyword evidence="4" id="KW-0808">Transferase</keyword>
<keyword evidence="7" id="KW-0067">ATP-binding</keyword>
<evidence type="ECO:0000256" key="8">
    <source>
        <dbReference type="ARBA" id="ARBA00023012"/>
    </source>
</evidence>
<evidence type="ECO:0000313" key="13">
    <source>
        <dbReference type="EMBL" id="MBS2548650.1"/>
    </source>
</evidence>
<feature type="domain" description="Signal transduction histidine kinase subgroup 3 dimerisation and phosphoacceptor" evidence="11">
    <location>
        <begin position="230"/>
        <end position="296"/>
    </location>
</feature>
<protein>
    <recommendedName>
        <fullName evidence="2">histidine kinase</fullName>
        <ecNumber evidence="2">2.7.13.3</ecNumber>
    </recommendedName>
</protein>
<keyword evidence="5" id="KW-0547">Nucleotide-binding</keyword>
<keyword evidence="14" id="KW-1185">Reference proteome</keyword>
<dbReference type="RefSeq" id="WP_212010231.1">
    <property type="nucleotide sequence ID" value="NZ_JAAFYZ010000053.1"/>
</dbReference>
<dbReference type="EC" id="2.7.13.3" evidence="2"/>
<organism evidence="13 14">
    <name type="scientific">Catenulispora pinistramenti</name>
    <dbReference type="NCBI Taxonomy" id="2705254"/>
    <lineage>
        <taxon>Bacteria</taxon>
        <taxon>Bacillati</taxon>
        <taxon>Actinomycetota</taxon>
        <taxon>Actinomycetes</taxon>
        <taxon>Catenulisporales</taxon>
        <taxon>Catenulisporaceae</taxon>
        <taxon>Catenulispora</taxon>
    </lineage>
</organism>
<evidence type="ECO:0000259" key="11">
    <source>
        <dbReference type="Pfam" id="PF07730"/>
    </source>
</evidence>
<keyword evidence="3" id="KW-0597">Phosphoprotein</keyword>
<evidence type="ECO:0000256" key="5">
    <source>
        <dbReference type="ARBA" id="ARBA00022741"/>
    </source>
</evidence>
<evidence type="ECO:0000256" key="9">
    <source>
        <dbReference type="SAM" id="Phobius"/>
    </source>
</evidence>
<feature type="domain" description="Putative sensor" evidence="12">
    <location>
        <begin position="19"/>
        <end position="201"/>
    </location>
</feature>
<feature type="transmembrane region" description="Helical" evidence="9">
    <location>
        <begin position="168"/>
        <end position="190"/>
    </location>
</feature>
<dbReference type="SUPFAM" id="SSF55874">
    <property type="entry name" value="ATPase domain of HSP90 chaperone/DNA topoisomerase II/histidine kinase"/>
    <property type="match status" value="1"/>
</dbReference>
<dbReference type="EMBL" id="JAAFYZ010000053">
    <property type="protein sequence ID" value="MBS2548650.1"/>
    <property type="molecule type" value="Genomic_DNA"/>
</dbReference>
<evidence type="ECO:0000256" key="3">
    <source>
        <dbReference type="ARBA" id="ARBA00022553"/>
    </source>
</evidence>
<sequence length="442" mass="46528">MLEQWVRQTAVRFPPAAGYVLVCLGTGLAGLVLLALTAAVCALCLVGTGFLVLPATLRVVTRYAQFHRRRVGRLLGVQVRTAYQGVPDGSGPGPGSAIAPKPSLRDPAVRKDLLWLLCHSVPGTALCVLALVVCGHAVNWLTAPLWWLLLPAQRDRIILLTVDSWWKALAAVVVGVGYALVAMALTRPLALLHAHVSRRLLTARARTGLAERVRALTVSRAEALDAHDAELRRIERDLHDGAQADIVAVSLRLGMIRRALDRRPEQVPELLDVAQQQAEKALDALRQLVRGIYPPVLADRGLVEAVRALAALCAVPTRTDFEPAGAAGAAGAAPPPRAPAAAEAAAYFVVSEALTNVAKHSGARNALVRLRITADRISIRVEDDGRGGAAESAVGVESVVGAVGASGLVGLRRRVAAFDGSTELSSPPGGPTVLKVEIPCGS</sequence>
<accession>A0ABS5KRN1</accession>
<gene>
    <name evidence="13" type="ORF">KGQ19_17415</name>
</gene>
<dbReference type="Proteomes" id="UP000730482">
    <property type="component" value="Unassembled WGS sequence"/>
</dbReference>
<evidence type="ECO:0000256" key="6">
    <source>
        <dbReference type="ARBA" id="ARBA00022777"/>
    </source>
</evidence>
<keyword evidence="6" id="KW-0418">Kinase</keyword>
<comment type="catalytic activity">
    <reaction evidence="1">
        <text>ATP + protein L-histidine = ADP + protein N-phospho-L-histidine.</text>
        <dbReference type="EC" id="2.7.13.3"/>
    </reaction>
</comment>
<evidence type="ECO:0000256" key="4">
    <source>
        <dbReference type="ARBA" id="ARBA00022679"/>
    </source>
</evidence>
<evidence type="ECO:0000256" key="1">
    <source>
        <dbReference type="ARBA" id="ARBA00000085"/>
    </source>
</evidence>
<feature type="transmembrane region" description="Helical" evidence="9">
    <location>
        <begin position="28"/>
        <end position="60"/>
    </location>
</feature>
<keyword evidence="9" id="KW-0472">Membrane</keyword>
<feature type="transmembrane region" description="Helical" evidence="9">
    <location>
        <begin position="113"/>
        <end position="138"/>
    </location>
</feature>
<evidence type="ECO:0000256" key="2">
    <source>
        <dbReference type="ARBA" id="ARBA00012438"/>
    </source>
</evidence>
<dbReference type="PANTHER" id="PTHR24421">
    <property type="entry name" value="NITRATE/NITRITE SENSOR PROTEIN NARX-RELATED"/>
    <property type="match status" value="1"/>
</dbReference>
<dbReference type="Gene3D" id="1.20.5.1930">
    <property type="match status" value="1"/>
</dbReference>
<dbReference type="InterPro" id="IPR003594">
    <property type="entry name" value="HATPase_dom"/>
</dbReference>
<dbReference type="Gene3D" id="3.30.565.10">
    <property type="entry name" value="Histidine kinase-like ATPase, C-terminal domain"/>
    <property type="match status" value="1"/>
</dbReference>
<evidence type="ECO:0000259" key="12">
    <source>
        <dbReference type="Pfam" id="PF13796"/>
    </source>
</evidence>
<evidence type="ECO:0000256" key="7">
    <source>
        <dbReference type="ARBA" id="ARBA00022840"/>
    </source>
</evidence>
<comment type="caution">
    <text evidence="13">The sequence shown here is derived from an EMBL/GenBank/DDBJ whole genome shotgun (WGS) entry which is preliminary data.</text>
</comment>
<feature type="domain" description="Histidine kinase/HSP90-like ATPase" evidence="10">
    <location>
        <begin position="345"/>
        <end position="439"/>
    </location>
</feature>
<dbReference type="InterPro" id="IPR036890">
    <property type="entry name" value="HATPase_C_sf"/>
</dbReference>
<dbReference type="InterPro" id="IPR050482">
    <property type="entry name" value="Sensor_HK_TwoCompSys"/>
</dbReference>
<dbReference type="Pfam" id="PF07730">
    <property type="entry name" value="HisKA_3"/>
    <property type="match status" value="1"/>
</dbReference>